<organism evidence="1 2">
    <name type="scientific">Alistipes communis</name>
    <dbReference type="NCBI Taxonomy" id="2585118"/>
    <lineage>
        <taxon>Bacteria</taxon>
        <taxon>Pseudomonadati</taxon>
        <taxon>Bacteroidota</taxon>
        <taxon>Bacteroidia</taxon>
        <taxon>Bacteroidales</taxon>
        <taxon>Rikenellaceae</taxon>
        <taxon>Alistipes</taxon>
    </lineage>
</organism>
<reference evidence="2" key="1">
    <citation type="submission" date="2019-06" db="EMBL/GenBank/DDBJ databases">
        <title>Alistipes onderdonkii subsp. vulgaris subsp. nov., Alistipes dispar sp. nov. and Alistipes communis sp. nov., isolated from human faeces, and creation of Alistipes onderdonkii subsp. onderdonkii subsp. nov.</title>
        <authorList>
            <person name="Sakamoto M."/>
            <person name="Ikeyama N."/>
            <person name="Ogata Y."/>
            <person name="Suda W."/>
            <person name="Iino T."/>
            <person name="Hattori M."/>
            <person name="Ohkuma M."/>
        </authorList>
    </citation>
    <scope>NUCLEOTIDE SEQUENCE [LARGE SCALE GENOMIC DNA]</scope>
    <source>
        <strain evidence="2">5CBH24</strain>
    </source>
</reference>
<sequence>MSESQAIEFATHFLKKTPFFYTWDVLHFLPRDYIQYNEPFEVWYSGFTIHFRGIDVGIAGPVTADRVKFGIYAGQVVRDVQIYSAGEKPEIGEVVYEERDGRKVPVGKRYQYDTNSEGSNCWILVQWESVRDFETCIGY</sequence>
<evidence type="ECO:0000313" key="2">
    <source>
        <dbReference type="Proteomes" id="UP000318946"/>
    </source>
</evidence>
<keyword evidence="2" id="KW-1185">Reference proteome</keyword>
<dbReference type="Proteomes" id="UP000318946">
    <property type="component" value="Chromosome"/>
</dbReference>
<accession>A0A4Y1WQV8</accession>
<gene>
    <name evidence="1" type="ORF">A5CBH24_07930</name>
</gene>
<protein>
    <submittedName>
        <fullName evidence="1">Uncharacterized protein</fullName>
    </submittedName>
</protein>
<dbReference type="KEGG" id="acou:A5CBH24_07930"/>
<evidence type="ECO:0000313" key="1">
    <source>
        <dbReference type="EMBL" id="BBL03480.1"/>
    </source>
</evidence>
<proteinExistence type="predicted"/>
<dbReference type="EMBL" id="AP019735">
    <property type="protein sequence ID" value="BBL03480.1"/>
    <property type="molecule type" value="Genomic_DNA"/>
</dbReference>
<name>A0A4Y1WQV8_9BACT</name>
<dbReference type="AlphaFoldDB" id="A0A4Y1WQV8"/>